<dbReference type="eggNOG" id="COG3451">
    <property type="taxonomic scope" value="Bacteria"/>
</dbReference>
<organism evidence="2 3">
    <name type="scientific">Hyphomonas polymorpha PS728</name>
    <dbReference type="NCBI Taxonomy" id="1280954"/>
    <lineage>
        <taxon>Bacteria</taxon>
        <taxon>Pseudomonadati</taxon>
        <taxon>Pseudomonadota</taxon>
        <taxon>Alphaproteobacteria</taxon>
        <taxon>Hyphomonadales</taxon>
        <taxon>Hyphomonadaceae</taxon>
        <taxon>Hyphomonas</taxon>
    </lineage>
</organism>
<dbReference type="SUPFAM" id="SSF52540">
    <property type="entry name" value="P-loop containing nucleoside triphosphate hydrolases"/>
    <property type="match status" value="1"/>
</dbReference>
<keyword evidence="3" id="KW-1185">Reference proteome</keyword>
<dbReference type="AlphaFoldDB" id="A0A062VE17"/>
<comment type="caution">
    <text evidence="2">The sequence shown here is derived from an EMBL/GenBank/DDBJ whole genome shotgun (WGS) entry which is preliminary data.</text>
</comment>
<evidence type="ECO:0000256" key="1">
    <source>
        <dbReference type="SAM" id="MobiDB-lite"/>
    </source>
</evidence>
<evidence type="ECO:0000313" key="2">
    <source>
        <dbReference type="EMBL" id="KCZ97682.1"/>
    </source>
</evidence>
<proteinExistence type="predicted"/>
<dbReference type="Gene3D" id="3.40.50.300">
    <property type="entry name" value="P-loop containing nucleotide triphosphate hydrolases"/>
    <property type="match status" value="1"/>
</dbReference>
<dbReference type="InterPro" id="IPR027417">
    <property type="entry name" value="P-loop_NTPase"/>
</dbReference>
<dbReference type="STRING" id="1280954.HPO_13492"/>
<evidence type="ECO:0000313" key="3">
    <source>
        <dbReference type="Proteomes" id="UP000027100"/>
    </source>
</evidence>
<feature type="region of interest" description="Disordered" evidence="1">
    <location>
        <begin position="365"/>
        <end position="455"/>
    </location>
</feature>
<gene>
    <name evidence="2" type="ORF">HPO_13492</name>
</gene>
<dbReference type="PATRIC" id="fig|1280954.3.peg.2733"/>
<reference evidence="2 3" key="1">
    <citation type="journal article" date="2014" name="Antonie Van Leeuwenhoek">
        <title>Hyphomonas beringensis sp. nov. and Hyphomonas chukchiensis sp. nov., isolated from surface seawater of the Bering Sea and Chukchi Sea.</title>
        <authorList>
            <person name="Li C."/>
            <person name="Lai Q."/>
            <person name="Li G."/>
            <person name="Dong C."/>
            <person name="Wang J."/>
            <person name="Liao Y."/>
            <person name="Shao Z."/>
        </authorList>
    </citation>
    <scope>NUCLEOTIDE SEQUENCE [LARGE SCALE GENOMIC DNA]</scope>
    <source>
        <strain evidence="2 3">PS728</strain>
    </source>
</reference>
<feature type="compositionally biased region" description="Basic and acidic residues" evidence="1">
    <location>
        <begin position="365"/>
        <end position="375"/>
    </location>
</feature>
<feature type="compositionally biased region" description="Basic and acidic residues" evidence="1">
    <location>
        <begin position="443"/>
        <end position="455"/>
    </location>
</feature>
<dbReference type="EMBL" id="ARYM01000016">
    <property type="protein sequence ID" value="KCZ97682.1"/>
    <property type="molecule type" value="Genomic_DNA"/>
</dbReference>
<protein>
    <submittedName>
        <fullName evidence="2">Conjugal transfer ATPase TrbE</fullName>
    </submittedName>
</protein>
<name>A0A062VE17_9PROT</name>
<accession>A0A062VE17</accession>
<feature type="compositionally biased region" description="Basic and acidic residues" evidence="1">
    <location>
        <begin position="407"/>
        <end position="436"/>
    </location>
</feature>
<sequence length="565" mass="63010">MAMMNLAEYRRTATRLADFLPWAALVGEGVVLNKDGSFQRTARFRGPDLDSAVAAELVAVASRLNNAFRRLGSGWAIFVEAQRHEAASYPASRFADAASALVDAERKADFEEADAHYESSYFLTFLYLPPAEDAARAETWLYEGRQQSGVDPNEALAAFIDRTNRVLQLVDGFMPECRWLDDAETLTYLHSTVSTKRHRVRVPETPIYLDALLADEPLTGGLEPRLGAAHLRVLTINGFPTATTPGILDDLNRLAFPYRWSTRAILGDRLDGRPTLLIVDEGWLALDDEGFAAQLREWLKTLRKKNASVVFATQSLRDQPAATGQLRRRCAAASPCAGCRHGGATKAASHTARLDTGARWRCRRDAGGPRGECQRRRARRTTPRGVLQLDPDLSLERGRALSGLCRSRADNQHRAGTRREPDRRRPDRCGRHSALDHRRHRERLGDHSPRPCSREADTARYHDQSGHHHRPSHLHDRAALGRTPLYAGRRLGLSAAARLAETGSARYASAPGRCGTELSLRPHGRHAAVAANLGLRRRAPRLCRVPAWDRSGRDAAALRHRRRWR</sequence>
<dbReference type="Proteomes" id="UP000027100">
    <property type="component" value="Unassembled WGS sequence"/>
</dbReference>